<dbReference type="GeneID" id="104758871"/>
<evidence type="ECO:0000313" key="6">
    <source>
        <dbReference type="RefSeq" id="XP_010480135.1"/>
    </source>
</evidence>
<dbReference type="Proteomes" id="UP000694864">
    <property type="component" value="Chromosome 17"/>
</dbReference>
<gene>
    <name evidence="6" type="primary">LOC104758871</name>
</gene>
<comment type="similarity">
    <text evidence="1">Belongs to the CCDC22 family.</text>
</comment>
<protein>
    <submittedName>
        <fullName evidence="6">Uncharacterized protein LOC104758871 isoform X1</fullName>
    </submittedName>
</protein>
<evidence type="ECO:0000259" key="3">
    <source>
        <dbReference type="Pfam" id="PF05667"/>
    </source>
</evidence>
<keyword evidence="2" id="KW-0175">Coiled coil</keyword>
<dbReference type="PANTHER" id="PTHR15668:SF4">
    <property type="entry name" value="COILED-COIL DOMAIN-CONTAINING PROTEIN 22"/>
    <property type="match status" value="1"/>
</dbReference>
<evidence type="ECO:0000259" key="4">
    <source>
        <dbReference type="Pfam" id="PF21674"/>
    </source>
</evidence>
<dbReference type="InterPro" id="IPR048348">
    <property type="entry name" value="CCDC22_CC"/>
</dbReference>
<reference evidence="6" key="2">
    <citation type="submission" date="2025-08" db="UniProtKB">
        <authorList>
            <consortium name="RefSeq"/>
        </authorList>
    </citation>
    <scope>IDENTIFICATION</scope>
    <source>
        <tissue evidence="6">Leaf</tissue>
    </source>
</reference>
<evidence type="ECO:0000256" key="2">
    <source>
        <dbReference type="SAM" id="Coils"/>
    </source>
</evidence>
<name>A0ABM0X3P8_CAMSA</name>
<dbReference type="Pfam" id="PF05667">
    <property type="entry name" value="CCDC22_CC"/>
    <property type="match status" value="1"/>
</dbReference>
<dbReference type="InterPro" id="IPR048349">
    <property type="entry name" value="CCDC22_N"/>
</dbReference>
<dbReference type="PANTHER" id="PTHR15668">
    <property type="entry name" value="JM1 PROTEIN"/>
    <property type="match status" value="1"/>
</dbReference>
<evidence type="ECO:0000256" key="1">
    <source>
        <dbReference type="ARBA" id="ARBA00006438"/>
    </source>
</evidence>
<dbReference type="InterPro" id="IPR008530">
    <property type="entry name" value="CCDC22"/>
</dbReference>
<sequence>MEESRDILMSTLIESGVLIPGDFTSVGEFSPEALVSICAQLLNLIDPSASLCRELPDSLPDRFRICTDIAHSVKNLGYISEMSYYKFLHPSEDDSYRLVRFLVERLSEKNEGVKNSPAGDLASRTKMEYFRDISEDPMVKEDNKDETFDMHIQKVEAVLKDLTMTTEISHSPDSRAKDTSTNGSANVDFFSLKTDDPVNDVPSDLSLRESSGYETNFETVELQNQHNLLLEELESGSSELFSLDSELELLKMAAERLLADKKTGGSYLEQLSQQLVIKRCNITDIKKQWDDVRLTLETKKLRLLDQLHVEEPEAKEKFYKLRKIELDLQSLSSEIQKREDERCNLYNELERQPKAAPRKSYIHGIKEITKNSRKLDTDIQRISGEIRELQLESNSIRERLHRSYAVVDEMVTREVRKDLAVRQVYKLLTSIHSIFEQISEKILLTDRFRRETADYEKKLVSITARGMSLEKLQADLDAIRKENDSLKK</sequence>
<proteinExistence type="inferred from homology"/>
<dbReference type="RefSeq" id="XP_010480135.1">
    <property type="nucleotide sequence ID" value="XM_010481833.2"/>
</dbReference>
<feature type="coiled-coil region" evidence="2">
    <location>
        <begin position="372"/>
        <end position="399"/>
    </location>
</feature>
<feature type="domain" description="CCDC22 coiled-coil" evidence="3">
    <location>
        <begin position="176"/>
        <end position="464"/>
    </location>
</feature>
<keyword evidence="5" id="KW-1185">Reference proteome</keyword>
<evidence type="ECO:0000313" key="5">
    <source>
        <dbReference type="Proteomes" id="UP000694864"/>
    </source>
</evidence>
<dbReference type="Pfam" id="PF21674">
    <property type="entry name" value="CCDC22_N"/>
    <property type="match status" value="1"/>
</dbReference>
<accession>A0ABM0X3P8</accession>
<reference evidence="5" key="1">
    <citation type="journal article" date="2014" name="Nat. Commun.">
        <title>The emerging biofuel crop Camelina sativa retains a highly undifferentiated hexaploid genome structure.</title>
        <authorList>
            <person name="Kagale S."/>
            <person name="Koh C."/>
            <person name="Nixon J."/>
            <person name="Bollina V."/>
            <person name="Clarke W.E."/>
            <person name="Tuteja R."/>
            <person name="Spillane C."/>
            <person name="Robinson S.J."/>
            <person name="Links M.G."/>
            <person name="Clarke C."/>
            <person name="Higgins E.E."/>
            <person name="Huebert T."/>
            <person name="Sharpe A.G."/>
            <person name="Parkin I.A."/>
        </authorList>
    </citation>
    <scope>NUCLEOTIDE SEQUENCE [LARGE SCALE GENOMIC DNA]</scope>
    <source>
        <strain evidence="5">cv. DH55</strain>
    </source>
</reference>
<feature type="domain" description="CCDC22 N-terminal" evidence="4">
    <location>
        <begin position="1"/>
        <end position="107"/>
    </location>
</feature>
<organism evidence="5 6">
    <name type="scientific">Camelina sativa</name>
    <name type="common">False flax</name>
    <name type="synonym">Myagrum sativum</name>
    <dbReference type="NCBI Taxonomy" id="90675"/>
    <lineage>
        <taxon>Eukaryota</taxon>
        <taxon>Viridiplantae</taxon>
        <taxon>Streptophyta</taxon>
        <taxon>Embryophyta</taxon>
        <taxon>Tracheophyta</taxon>
        <taxon>Spermatophyta</taxon>
        <taxon>Magnoliopsida</taxon>
        <taxon>eudicotyledons</taxon>
        <taxon>Gunneridae</taxon>
        <taxon>Pentapetalae</taxon>
        <taxon>rosids</taxon>
        <taxon>malvids</taxon>
        <taxon>Brassicales</taxon>
        <taxon>Brassicaceae</taxon>
        <taxon>Camelineae</taxon>
        <taxon>Camelina</taxon>
    </lineage>
</organism>